<keyword evidence="7" id="KW-0315">Glutamine amidotransferase</keyword>
<name>A0ABS2ELU9_9LACO</name>
<dbReference type="PIRSF" id="PIRSF001589">
    <property type="entry name" value="Asn_synthetase_glu-h"/>
    <property type="match status" value="1"/>
</dbReference>
<dbReference type="Proteomes" id="UP000776629">
    <property type="component" value="Unassembled WGS sequence"/>
</dbReference>
<dbReference type="InterPro" id="IPR033738">
    <property type="entry name" value="AsnB_N"/>
</dbReference>
<dbReference type="Gene3D" id="3.40.50.620">
    <property type="entry name" value="HUPs"/>
    <property type="match status" value="1"/>
</dbReference>
<evidence type="ECO:0000256" key="7">
    <source>
        <dbReference type="ARBA" id="ARBA00022962"/>
    </source>
</evidence>
<protein>
    <recommendedName>
        <fullName evidence="3">asparagine synthase (glutamine-hydrolyzing)</fullName>
        <ecNumber evidence="3">6.3.5.4</ecNumber>
    </recommendedName>
</protein>
<feature type="domain" description="Glutamine amidotransferase type-2" evidence="9">
    <location>
        <begin position="2"/>
        <end position="215"/>
    </location>
</feature>
<dbReference type="CDD" id="cd01991">
    <property type="entry name" value="Asn_synthase_B_C"/>
    <property type="match status" value="1"/>
</dbReference>
<dbReference type="NCBIfam" id="TIGR01536">
    <property type="entry name" value="asn_synth_AEB"/>
    <property type="match status" value="1"/>
</dbReference>
<accession>A0ABS2ELU9</accession>
<comment type="similarity">
    <text evidence="2">Belongs to the asparagine synthetase family.</text>
</comment>
<dbReference type="Pfam" id="PF00733">
    <property type="entry name" value="Asn_synthase"/>
    <property type="match status" value="1"/>
</dbReference>
<sequence>MCGFAGLLSSQSLSQPKNEFATVKTMNNMLVHRGPDDAGYFQDEYITMGFRRLSIIDLTAKGHQPMPYLNDRYLLTFNGEIYNYLELKKELKTEGYQFQGDSDSEVLLAAYAKYGVTVPQHLRGMFAFVIWDTEEKVLFAARDHFGIKPFYFATENDQFYYASEQKALYPILRERQFNHEALQDYMTFQYVPEPETLATSIHALEPGHYLIKRLGEKPRVQRYFNATFTPVQAKEDVLVKRLRKALIDSVKLHLRSDVPVGAFLSGGIDSSIIAAIANQYHPNLKTFSVGFERPGYSELSLAAETADHLGVENYQLTITPGEFMTTFPYFVWAMDDPLADPAAVPQFFLARLTRRYVTVALTGEGADELFAGYPIYHEPQSLRIFQKTQIINGALHWIATLMPAGMRGKSFLLRGTTPLEKRYVGDAFIFDEAQKAQFLKNYDLHHPAPQAVAKYYREVATADPLTKMQSIDLHTWLNGDLLRNADRTSMAFSLELRTPFLDRKVFQVASQIPSEMRIQGKTTKAILRKAAEGLVPVAVLKRPKLGFPVPIRHWLKDEMYDWARQIIITSPTDQFFRKAYFLKLLANHRRGKADYSRQLWTVLTFMTWYQQYVLTASEKERW</sequence>
<comment type="pathway">
    <text evidence="1">Amino-acid biosynthesis; L-asparagine biosynthesis; L-asparagine from L-aspartate (L-Gln route): step 1/1.</text>
</comment>
<proteinExistence type="inferred from homology"/>
<evidence type="ECO:0000256" key="4">
    <source>
        <dbReference type="ARBA" id="ARBA00022741"/>
    </source>
</evidence>
<evidence type="ECO:0000256" key="2">
    <source>
        <dbReference type="ARBA" id="ARBA00005752"/>
    </source>
</evidence>
<evidence type="ECO:0000313" key="11">
    <source>
        <dbReference type="Proteomes" id="UP000776629"/>
    </source>
</evidence>
<keyword evidence="6" id="KW-0061">Asparagine biosynthesis</keyword>
<evidence type="ECO:0000256" key="6">
    <source>
        <dbReference type="ARBA" id="ARBA00022888"/>
    </source>
</evidence>
<dbReference type="CDD" id="cd00712">
    <property type="entry name" value="AsnB"/>
    <property type="match status" value="1"/>
</dbReference>
<dbReference type="EMBL" id="JACJJQ010000003">
    <property type="protein sequence ID" value="MBM6753370.1"/>
    <property type="molecule type" value="Genomic_DNA"/>
</dbReference>
<comment type="caution">
    <text evidence="10">The sequence shown here is derived from an EMBL/GenBank/DDBJ whole genome shotgun (WGS) entry which is preliminary data.</text>
</comment>
<keyword evidence="4" id="KW-0547">Nucleotide-binding</keyword>
<evidence type="ECO:0000256" key="1">
    <source>
        <dbReference type="ARBA" id="ARBA00005187"/>
    </source>
</evidence>
<dbReference type="InterPro" id="IPR017932">
    <property type="entry name" value="GATase_2_dom"/>
</dbReference>
<dbReference type="SUPFAM" id="SSF56235">
    <property type="entry name" value="N-terminal nucleophile aminohydrolases (Ntn hydrolases)"/>
    <property type="match status" value="1"/>
</dbReference>
<evidence type="ECO:0000256" key="8">
    <source>
        <dbReference type="ARBA" id="ARBA00048741"/>
    </source>
</evidence>
<dbReference type="InterPro" id="IPR014729">
    <property type="entry name" value="Rossmann-like_a/b/a_fold"/>
</dbReference>
<keyword evidence="10" id="KW-0436">Ligase</keyword>
<dbReference type="PROSITE" id="PS51278">
    <property type="entry name" value="GATASE_TYPE_2"/>
    <property type="match status" value="1"/>
</dbReference>
<evidence type="ECO:0000256" key="3">
    <source>
        <dbReference type="ARBA" id="ARBA00012737"/>
    </source>
</evidence>
<dbReference type="PANTHER" id="PTHR43284:SF1">
    <property type="entry name" value="ASPARAGINE SYNTHETASE"/>
    <property type="match status" value="1"/>
</dbReference>
<evidence type="ECO:0000259" key="9">
    <source>
        <dbReference type="PROSITE" id="PS51278"/>
    </source>
</evidence>
<evidence type="ECO:0000313" key="10">
    <source>
        <dbReference type="EMBL" id="MBM6753370.1"/>
    </source>
</evidence>
<gene>
    <name evidence="10" type="primary">asnB</name>
    <name evidence="10" type="ORF">H5993_01125</name>
</gene>
<reference evidence="10 11" key="1">
    <citation type="journal article" date="2021" name="Sci. Rep.">
        <title>The distribution of antibiotic resistance genes in chicken gut microbiota commensals.</title>
        <authorList>
            <person name="Juricova H."/>
            <person name="Matiasovicova J."/>
            <person name="Kubasova T."/>
            <person name="Cejkova D."/>
            <person name="Rychlik I."/>
        </authorList>
    </citation>
    <scope>NUCLEOTIDE SEQUENCE [LARGE SCALE GENOMIC DNA]</scope>
    <source>
        <strain evidence="10 11">An810</strain>
    </source>
</reference>
<dbReference type="InterPro" id="IPR006426">
    <property type="entry name" value="Asn_synth_AEB"/>
</dbReference>
<keyword evidence="5" id="KW-0067">ATP-binding</keyword>
<dbReference type="RefSeq" id="WP_204775901.1">
    <property type="nucleotide sequence ID" value="NZ_JACJJQ010000003.1"/>
</dbReference>
<dbReference type="InterPro" id="IPR051786">
    <property type="entry name" value="ASN_synthetase/amidase"/>
</dbReference>
<comment type="catalytic activity">
    <reaction evidence="8">
        <text>L-aspartate + L-glutamine + ATP + H2O = L-asparagine + L-glutamate + AMP + diphosphate + H(+)</text>
        <dbReference type="Rhea" id="RHEA:12228"/>
        <dbReference type="ChEBI" id="CHEBI:15377"/>
        <dbReference type="ChEBI" id="CHEBI:15378"/>
        <dbReference type="ChEBI" id="CHEBI:29985"/>
        <dbReference type="ChEBI" id="CHEBI:29991"/>
        <dbReference type="ChEBI" id="CHEBI:30616"/>
        <dbReference type="ChEBI" id="CHEBI:33019"/>
        <dbReference type="ChEBI" id="CHEBI:58048"/>
        <dbReference type="ChEBI" id="CHEBI:58359"/>
        <dbReference type="ChEBI" id="CHEBI:456215"/>
        <dbReference type="EC" id="6.3.5.4"/>
    </reaction>
</comment>
<dbReference type="GO" id="GO:0004066">
    <property type="term" value="F:asparagine synthase (glutamine-hydrolyzing) activity"/>
    <property type="evidence" value="ECO:0007669"/>
    <property type="project" value="UniProtKB-EC"/>
</dbReference>
<dbReference type="PANTHER" id="PTHR43284">
    <property type="entry name" value="ASPARAGINE SYNTHETASE (GLUTAMINE-HYDROLYZING)"/>
    <property type="match status" value="1"/>
</dbReference>
<keyword evidence="6" id="KW-0028">Amino-acid biosynthesis</keyword>
<dbReference type="InterPro" id="IPR001962">
    <property type="entry name" value="Asn_synthase"/>
</dbReference>
<dbReference type="Gene3D" id="3.60.20.10">
    <property type="entry name" value="Glutamine Phosphoribosylpyrophosphate, subunit 1, domain 1"/>
    <property type="match status" value="1"/>
</dbReference>
<evidence type="ECO:0000256" key="5">
    <source>
        <dbReference type="ARBA" id="ARBA00022840"/>
    </source>
</evidence>
<organism evidence="10 11">
    <name type="scientific">Limosilactobacillus alvi</name>
    <dbReference type="NCBI Taxonomy" id="990412"/>
    <lineage>
        <taxon>Bacteria</taxon>
        <taxon>Bacillati</taxon>
        <taxon>Bacillota</taxon>
        <taxon>Bacilli</taxon>
        <taxon>Lactobacillales</taxon>
        <taxon>Lactobacillaceae</taxon>
        <taxon>Limosilactobacillus</taxon>
    </lineage>
</organism>
<keyword evidence="11" id="KW-1185">Reference proteome</keyword>
<dbReference type="SUPFAM" id="SSF52402">
    <property type="entry name" value="Adenine nucleotide alpha hydrolases-like"/>
    <property type="match status" value="1"/>
</dbReference>
<dbReference type="Pfam" id="PF13537">
    <property type="entry name" value="GATase_7"/>
    <property type="match status" value="1"/>
</dbReference>
<dbReference type="EC" id="6.3.5.4" evidence="3"/>
<dbReference type="InterPro" id="IPR029055">
    <property type="entry name" value="Ntn_hydrolases_N"/>
</dbReference>